<protein>
    <recommendedName>
        <fullName evidence="1">Cupin type-2 domain-containing protein</fullName>
    </recommendedName>
</protein>
<dbReference type="PANTHER" id="PTHR36440:SF1">
    <property type="entry name" value="PUTATIVE (AFU_ORTHOLOGUE AFUA_8G07350)-RELATED"/>
    <property type="match status" value="1"/>
</dbReference>
<dbReference type="AlphaFoldDB" id="A0A139WWG3"/>
<comment type="caution">
    <text evidence="2">The sequence shown here is derived from an EMBL/GenBank/DDBJ whole genome shotgun (WGS) entry which is preliminary data.</text>
</comment>
<dbReference type="InterPro" id="IPR011051">
    <property type="entry name" value="RmlC_Cupin_sf"/>
</dbReference>
<dbReference type="PANTHER" id="PTHR36440">
    <property type="entry name" value="PUTATIVE (AFU_ORTHOLOGUE AFUA_8G07350)-RELATED"/>
    <property type="match status" value="1"/>
</dbReference>
<dbReference type="STRING" id="128403.WA1_44710"/>
<dbReference type="InterPro" id="IPR013096">
    <property type="entry name" value="Cupin_2"/>
</dbReference>
<reference evidence="2 3" key="1">
    <citation type="journal article" date="2013" name="Genome Biol. Evol.">
        <title>Genomes of Stigonematalean cyanobacteria (subsection V) and the evolution of oxygenic photosynthesis from prokaryotes to plastids.</title>
        <authorList>
            <person name="Dagan T."/>
            <person name="Roettger M."/>
            <person name="Stucken K."/>
            <person name="Landan G."/>
            <person name="Koch R."/>
            <person name="Major P."/>
            <person name="Gould S.B."/>
            <person name="Goremykin V.V."/>
            <person name="Rippka R."/>
            <person name="Tandeau de Marsac N."/>
            <person name="Gugger M."/>
            <person name="Lockhart P.J."/>
            <person name="Allen J.F."/>
            <person name="Brune I."/>
            <person name="Maus I."/>
            <person name="Puhler A."/>
            <person name="Martin W.F."/>
        </authorList>
    </citation>
    <scope>NUCLEOTIDE SEQUENCE [LARGE SCALE GENOMIC DNA]</scope>
    <source>
        <strain evidence="2 3">PCC 7110</strain>
    </source>
</reference>
<keyword evidence="3" id="KW-1185">Reference proteome</keyword>
<organism evidence="2 3">
    <name type="scientific">Scytonema hofmannii PCC 7110</name>
    <dbReference type="NCBI Taxonomy" id="128403"/>
    <lineage>
        <taxon>Bacteria</taxon>
        <taxon>Bacillati</taxon>
        <taxon>Cyanobacteriota</taxon>
        <taxon>Cyanophyceae</taxon>
        <taxon>Nostocales</taxon>
        <taxon>Scytonemataceae</taxon>
        <taxon>Scytonema</taxon>
    </lineage>
</organism>
<name>A0A139WWG3_9CYAN</name>
<gene>
    <name evidence="2" type="ORF">WA1_44710</name>
</gene>
<evidence type="ECO:0000313" key="3">
    <source>
        <dbReference type="Proteomes" id="UP000076925"/>
    </source>
</evidence>
<proteinExistence type="predicted"/>
<dbReference type="Proteomes" id="UP000076925">
    <property type="component" value="Unassembled WGS sequence"/>
</dbReference>
<evidence type="ECO:0000313" key="2">
    <source>
        <dbReference type="EMBL" id="KYC36778.1"/>
    </source>
</evidence>
<dbReference type="Pfam" id="PF07883">
    <property type="entry name" value="Cupin_2"/>
    <property type="match status" value="1"/>
</dbReference>
<dbReference type="RefSeq" id="WP_017744822.1">
    <property type="nucleotide sequence ID" value="NZ_KQ976354.1"/>
</dbReference>
<dbReference type="EMBL" id="ANNX02000047">
    <property type="protein sequence ID" value="KYC36778.1"/>
    <property type="molecule type" value="Genomic_DNA"/>
</dbReference>
<feature type="domain" description="Cupin type-2" evidence="1">
    <location>
        <begin position="116"/>
        <end position="180"/>
    </location>
</feature>
<evidence type="ECO:0000259" key="1">
    <source>
        <dbReference type="Pfam" id="PF07883"/>
    </source>
</evidence>
<dbReference type="InterPro" id="IPR014710">
    <property type="entry name" value="RmlC-like_jellyroll"/>
</dbReference>
<dbReference type="InterPro" id="IPR053146">
    <property type="entry name" value="QDO-like"/>
</dbReference>
<sequence>MAHDGTTTLPTQYNTSAENLTEEDTLVANSEMPMQYNTSAENLTVEDTLVANSEMPMQYNTSAENLTAEDTLVGNPEEPVVLPDINRPGYWLVGDHATFVADGEDTNGQYSLFDFYTLPQGGPFPHIHRTENEFAYILDGEISYQLNDEVITATPGTFVYKHQDDIHGFVNLGDTPSRHLEFTLPPGLENAFATVGVPGSILEPPPNEIPPSEILDNYTEVLAEYGVEAQNSIIFPSAGLNETLTGVPEVTLLRPGQADTAVSATLALSNGTAIPVDFAAGERTKTVEIPVDGSEVPGQTLELAITNPTDGAIVGLLQDELVLTFGEDNTYTLENGDKPDSFPTILPNDEERLKVSLGNDEYTFVATAADTDGKISLLDVSVRPGTQNESLLSAPTDLGFYVVDGNVTFELGDESFTAAQDTFVFLPEGNSFALTNQGTLPARTLAFSTSPEIEEYIASMGIGDTQSNSPLSIMEPPLTSDLSTMISTESLV</sequence>
<accession>A0A139WWG3</accession>
<dbReference type="SUPFAM" id="SSF51182">
    <property type="entry name" value="RmlC-like cupins"/>
    <property type="match status" value="1"/>
</dbReference>
<dbReference type="OrthoDB" id="486897at2"/>
<dbReference type="Gene3D" id="2.60.120.10">
    <property type="entry name" value="Jelly Rolls"/>
    <property type="match status" value="2"/>
</dbReference>